<dbReference type="AlphaFoldDB" id="A0A914HHE3"/>
<evidence type="ECO:0000313" key="2">
    <source>
        <dbReference type="WBParaSite" id="Gr19_v10_g16642.t1"/>
    </source>
</evidence>
<protein>
    <submittedName>
        <fullName evidence="2">F-box domain-containing protein</fullName>
    </submittedName>
</protein>
<name>A0A914HHE3_GLORO</name>
<reference evidence="2" key="1">
    <citation type="submission" date="2022-11" db="UniProtKB">
        <authorList>
            <consortium name="WormBaseParasite"/>
        </authorList>
    </citation>
    <scope>IDENTIFICATION</scope>
</reference>
<organism evidence="1 2">
    <name type="scientific">Globodera rostochiensis</name>
    <name type="common">Golden nematode worm</name>
    <name type="synonym">Heterodera rostochiensis</name>
    <dbReference type="NCBI Taxonomy" id="31243"/>
    <lineage>
        <taxon>Eukaryota</taxon>
        <taxon>Metazoa</taxon>
        <taxon>Ecdysozoa</taxon>
        <taxon>Nematoda</taxon>
        <taxon>Chromadorea</taxon>
        <taxon>Rhabditida</taxon>
        <taxon>Tylenchina</taxon>
        <taxon>Tylenchomorpha</taxon>
        <taxon>Tylenchoidea</taxon>
        <taxon>Heteroderidae</taxon>
        <taxon>Heteroderinae</taxon>
        <taxon>Globodera</taxon>
    </lineage>
</organism>
<accession>A0A914HHE3</accession>
<proteinExistence type="predicted"/>
<evidence type="ECO:0000313" key="1">
    <source>
        <dbReference type="Proteomes" id="UP000887572"/>
    </source>
</evidence>
<sequence>MSDNTSDKEQQQQMKEIPICGDVWLEVFAFISPLELGHTMALISDRFDARVTEHFKTRKWSLGLLRIVPAFGGNGAEIVVSSGGRLPIPQGPIPVKVIGFKKLEIRYIDRSVIEFFQRLSRLFDSSGTFVSISPNNDQSRSWDIIRQKIWPLISDNIRHLHVHAYQLDCLRQDFPAILRNCTNLRSIDGLSHAFPAEDNANASSNQAVAKWLLTPRGDGFPKMLYYGGRMEELKRMSLFLRIFDDITNAGLPFELRNNLTRERLTFRREGLNWLLVRCPIERDEDKWAVWEKEAIEWQGFRQWNRITIEFNNRDIGDGMLPLKRKK</sequence>
<keyword evidence="1" id="KW-1185">Reference proteome</keyword>
<dbReference type="Proteomes" id="UP000887572">
    <property type="component" value="Unplaced"/>
</dbReference>
<dbReference type="WBParaSite" id="Gr19_v10_g16642.t1">
    <property type="protein sequence ID" value="Gr19_v10_g16642.t1"/>
    <property type="gene ID" value="Gr19_v10_g16642"/>
</dbReference>